<evidence type="ECO:0000256" key="1">
    <source>
        <dbReference type="SAM" id="MobiDB-lite"/>
    </source>
</evidence>
<proteinExistence type="predicted"/>
<dbReference type="AlphaFoldDB" id="A0A0F9H3G4"/>
<dbReference type="EMBL" id="LAZR01016173">
    <property type="protein sequence ID" value="KKM05629.1"/>
    <property type="molecule type" value="Genomic_DNA"/>
</dbReference>
<evidence type="ECO:0000313" key="2">
    <source>
        <dbReference type="EMBL" id="KKM05629.1"/>
    </source>
</evidence>
<gene>
    <name evidence="2" type="ORF">LCGC14_1752090</name>
</gene>
<reference evidence="2" key="1">
    <citation type="journal article" date="2015" name="Nature">
        <title>Complex archaea that bridge the gap between prokaryotes and eukaryotes.</title>
        <authorList>
            <person name="Spang A."/>
            <person name="Saw J.H."/>
            <person name="Jorgensen S.L."/>
            <person name="Zaremba-Niedzwiedzka K."/>
            <person name="Martijn J."/>
            <person name="Lind A.E."/>
            <person name="van Eijk R."/>
            <person name="Schleper C."/>
            <person name="Guy L."/>
            <person name="Ettema T.J."/>
        </authorList>
    </citation>
    <scope>NUCLEOTIDE SEQUENCE</scope>
</reference>
<protein>
    <submittedName>
        <fullName evidence="2">Uncharacterized protein</fullName>
    </submittedName>
</protein>
<accession>A0A0F9H3G4</accession>
<comment type="caution">
    <text evidence="2">The sequence shown here is derived from an EMBL/GenBank/DDBJ whole genome shotgun (WGS) entry which is preliminary data.</text>
</comment>
<feature type="non-terminal residue" evidence="2">
    <location>
        <position position="119"/>
    </location>
</feature>
<feature type="region of interest" description="Disordered" evidence="1">
    <location>
        <begin position="1"/>
        <end position="25"/>
    </location>
</feature>
<name>A0A0F9H3G4_9ZZZZ</name>
<sequence length="119" mass="13425">MTKFFDSSERKPAENDEESTKPEVRNVVDRDSLEIANKALRDAGFETEFSGSGDVPVDQGIVPIRYTKEIIGDWQIDHGAKGWDYMIQLIPRREVRASAQDVVAAIIHVMRPLVPDDVQ</sequence>
<organism evidence="2">
    <name type="scientific">marine sediment metagenome</name>
    <dbReference type="NCBI Taxonomy" id="412755"/>
    <lineage>
        <taxon>unclassified sequences</taxon>
        <taxon>metagenomes</taxon>
        <taxon>ecological metagenomes</taxon>
    </lineage>
</organism>